<name>A0ABW3GLN6_9FLAO</name>
<feature type="transmembrane region" description="Helical" evidence="4">
    <location>
        <begin position="438"/>
        <end position="456"/>
    </location>
</feature>
<evidence type="ECO:0000256" key="4">
    <source>
        <dbReference type="SAM" id="Phobius"/>
    </source>
</evidence>
<dbReference type="Proteomes" id="UP001597049">
    <property type="component" value="Unassembled WGS sequence"/>
</dbReference>
<keyword evidence="4" id="KW-0812">Transmembrane</keyword>
<feature type="transmembrane region" description="Helical" evidence="4">
    <location>
        <begin position="15"/>
        <end position="38"/>
    </location>
</feature>
<dbReference type="Gene3D" id="3.90.550.10">
    <property type="entry name" value="Spore Coat Polysaccharide Biosynthesis Protein SpsA, Chain A"/>
    <property type="match status" value="1"/>
</dbReference>
<dbReference type="SUPFAM" id="SSF53448">
    <property type="entry name" value="Nucleotide-diphospho-sugar transferases"/>
    <property type="match status" value="1"/>
</dbReference>
<dbReference type="CDD" id="cd06423">
    <property type="entry name" value="CESA_like"/>
    <property type="match status" value="1"/>
</dbReference>
<dbReference type="Pfam" id="PF13632">
    <property type="entry name" value="Glyco_trans_2_3"/>
    <property type="match status" value="1"/>
</dbReference>
<feature type="domain" description="Glycosyltransferase 2-like" evidence="5">
    <location>
        <begin position="63"/>
        <end position="106"/>
    </location>
</feature>
<dbReference type="Pfam" id="PF00535">
    <property type="entry name" value="Glycos_transf_2"/>
    <property type="match status" value="1"/>
</dbReference>
<evidence type="ECO:0000259" key="5">
    <source>
        <dbReference type="Pfam" id="PF00535"/>
    </source>
</evidence>
<evidence type="ECO:0000313" key="8">
    <source>
        <dbReference type="Proteomes" id="UP001597049"/>
    </source>
</evidence>
<keyword evidence="8" id="KW-1185">Reference proteome</keyword>
<evidence type="ECO:0000256" key="2">
    <source>
        <dbReference type="ARBA" id="ARBA00022676"/>
    </source>
</evidence>
<sequence>MIEYFSDFMTWFENFIAVFMLTYVLFFLILGVSSYLAIVKNFRSKYDLPKDLMLKSNQVPGVSVVVPAYNEGEVIVDNLKSFLSLQYPKFEVVVVNDGSNDDTLEKLILNFDLKKVDFYYDEKIKTKSVRGHYKSTNPVFDKLLVVDKFNGGSKADASNAGVNSSRYPLFICTDMDCILKNDTISKLVLPFMTEKKRVIATGAGIRISNSCKVKEGTIEEVRFPKEMFPRFQELEYVRSFLFGRMAWSRMNALLLVSGGLGMFEKEAFFEAGGYYHHSFAEDFDLIIRMRKLMHEKKEAFSIRYIDEPLCWTQVPDTLGLFMTQRSRWGRGLIQTIKIHRKIFFNPEYGITGMLAFPYFVFFELLVPIIELLGVIVFILTLVFLDVNLDFILYLLLIVYLFYQVITLISILIDEFIFKNYNNLKEILILITMSMIEPVLYHPINTFAFLRGYWLFLTKKQPKWGDMKRKGFEMRYLNS</sequence>
<dbReference type="EMBL" id="JBHTIV010000002">
    <property type="protein sequence ID" value="MFD0931129.1"/>
    <property type="molecule type" value="Genomic_DNA"/>
</dbReference>
<protein>
    <submittedName>
        <fullName evidence="7">Glycosyltransferase</fullName>
        <ecNumber evidence="7">2.4.-.-</ecNumber>
    </submittedName>
</protein>
<evidence type="ECO:0000256" key="3">
    <source>
        <dbReference type="ARBA" id="ARBA00022679"/>
    </source>
</evidence>
<organism evidence="7 8">
    <name type="scientific">Psychroflexus salinarum</name>
    <dbReference type="NCBI Taxonomy" id="546024"/>
    <lineage>
        <taxon>Bacteria</taxon>
        <taxon>Pseudomonadati</taxon>
        <taxon>Bacteroidota</taxon>
        <taxon>Flavobacteriia</taxon>
        <taxon>Flavobacteriales</taxon>
        <taxon>Flavobacteriaceae</taxon>
        <taxon>Psychroflexus</taxon>
    </lineage>
</organism>
<feature type="transmembrane region" description="Helical" evidence="4">
    <location>
        <begin position="390"/>
        <end position="417"/>
    </location>
</feature>
<evidence type="ECO:0000259" key="6">
    <source>
        <dbReference type="Pfam" id="PF13632"/>
    </source>
</evidence>
<keyword evidence="4" id="KW-1133">Transmembrane helix</keyword>
<gene>
    <name evidence="7" type="ORF">ACFQ0R_00810</name>
</gene>
<comment type="caution">
    <text evidence="7">The sequence shown here is derived from an EMBL/GenBank/DDBJ whole genome shotgun (WGS) entry which is preliminary data.</text>
</comment>
<dbReference type="GO" id="GO:0016757">
    <property type="term" value="F:glycosyltransferase activity"/>
    <property type="evidence" value="ECO:0007669"/>
    <property type="project" value="UniProtKB-KW"/>
</dbReference>
<comment type="similarity">
    <text evidence="1">Belongs to the glycosyltransferase 2 family.</text>
</comment>
<keyword evidence="3 7" id="KW-0808">Transferase</keyword>
<accession>A0ABW3GLN6</accession>
<evidence type="ECO:0000256" key="1">
    <source>
        <dbReference type="ARBA" id="ARBA00006739"/>
    </source>
</evidence>
<keyword evidence="2 7" id="KW-0328">Glycosyltransferase</keyword>
<dbReference type="PANTHER" id="PTHR43630">
    <property type="entry name" value="POLY-BETA-1,6-N-ACETYL-D-GLUCOSAMINE SYNTHASE"/>
    <property type="match status" value="1"/>
</dbReference>
<dbReference type="RefSeq" id="WP_379656468.1">
    <property type="nucleotide sequence ID" value="NZ_JBHTIV010000002.1"/>
</dbReference>
<dbReference type="EC" id="2.4.-.-" evidence="7"/>
<dbReference type="PANTHER" id="PTHR43630:SF1">
    <property type="entry name" value="POLY-BETA-1,6-N-ACETYL-D-GLUCOSAMINE SYNTHASE"/>
    <property type="match status" value="1"/>
</dbReference>
<reference evidence="8" key="1">
    <citation type="journal article" date="2019" name="Int. J. Syst. Evol. Microbiol.">
        <title>The Global Catalogue of Microorganisms (GCM) 10K type strain sequencing project: providing services to taxonomists for standard genome sequencing and annotation.</title>
        <authorList>
            <consortium name="The Broad Institute Genomics Platform"/>
            <consortium name="The Broad Institute Genome Sequencing Center for Infectious Disease"/>
            <person name="Wu L."/>
            <person name="Ma J."/>
        </authorList>
    </citation>
    <scope>NUCLEOTIDE SEQUENCE [LARGE SCALE GENOMIC DNA]</scope>
    <source>
        <strain evidence="8">CCUG 56752</strain>
    </source>
</reference>
<feature type="domain" description="Glycosyltransferase 2-like" evidence="6">
    <location>
        <begin position="242"/>
        <end position="402"/>
    </location>
</feature>
<dbReference type="InterPro" id="IPR001173">
    <property type="entry name" value="Glyco_trans_2-like"/>
</dbReference>
<feature type="transmembrane region" description="Helical" evidence="4">
    <location>
        <begin position="358"/>
        <end position="384"/>
    </location>
</feature>
<keyword evidence="4" id="KW-0472">Membrane</keyword>
<evidence type="ECO:0000313" key="7">
    <source>
        <dbReference type="EMBL" id="MFD0931129.1"/>
    </source>
</evidence>
<dbReference type="InterPro" id="IPR029044">
    <property type="entry name" value="Nucleotide-diphossugar_trans"/>
</dbReference>
<proteinExistence type="inferred from homology"/>